<dbReference type="EMBL" id="JBHUCZ010000001">
    <property type="protein sequence ID" value="MFD1566035.1"/>
    <property type="molecule type" value="Genomic_DNA"/>
</dbReference>
<feature type="transmembrane region" description="Helical" evidence="2">
    <location>
        <begin position="36"/>
        <end position="54"/>
    </location>
</feature>
<reference evidence="3 4" key="1">
    <citation type="journal article" date="2019" name="Int. J. Syst. Evol. Microbiol.">
        <title>The Global Catalogue of Microorganisms (GCM) 10K type strain sequencing project: providing services to taxonomists for standard genome sequencing and annotation.</title>
        <authorList>
            <consortium name="The Broad Institute Genomics Platform"/>
            <consortium name="The Broad Institute Genome Sequencing Center for Infectious Disease"/>
            <person name="Wu L."/>
            <person name="Ma J."/>
        </authorList>
    </citation>
    <scope>NUCLEOTIDE SEQUENCE [LARGE SCALE GENOMIC DNA]</scope>
    <source>
        <strain evidence="3 4">CGMCC 1.12859</strain>
    </source>
</reference>
<evidence type="ECO:0000313" key="3">
    <source>
        <dbReference type="EMBL" id="MFD1566035.1"/>
    </source>
</evidence>
<gene>
    <name evidence="3" type="ORF">ACFSAU_00870</name>
</gene>
<feature type="transmembrane region" description="Helical" evidence="2">
    <location>
        <begin position="66"/>
        <end position="83"/>
    </location>
</feature>
<organism evidence="3 4">
    <name type="scientific">Halolamina litorea</name>
    <dbReference type="NCBI Taxonomy" id="1515593"/>
    <lineage>
        <taxon>Archaea</taxon>
        <taxon>Methanobacteriati</taxon>
        <taxon>Methanobacteriota</taxon>
        <taxon>Stenosarchaea group</taxon>
        <taxon>Halobacteria</taxon>
        <taxon>Halobacteriales</taxon>
        <taxon>Haloferacaceae</taxon>
    </lineage>
</organism>
<sequence length="156" mass="15773">MSTHALVLVQTALLVGISLAIIYPVVAYSRSVLHTEAIVTLAASMLTFTAGALIEEAMGMAVVAEGVYFLSAVSFGGSVWLFAREFVSPGESGFGADDGPEPGAGPRFSDVSESRAEGGFAEASEAEPAATEGFSSAPEDDVSGGFAGATEDGDGE</sequence>
<comment type="caution">
    <text evidence="3">The sequence shown here is derived from an EMBL/GenBank/DDBJ whole genome shotgun (WGS) entry which is preliminary data.</text>
</comment>
<feature type="region of interest" description="Disordered" evidence="1">
    <location>
        <begin position="92"/>
        <end position="156"/>
    </location>
</feature>
<keyword evidence="2" id="KW-0472">Membrane</keyword>
<evidence type="ECO:0000256" key="2">
    <source>
        <dbReference type="SAM" id="Phobius"/>
    </source>
</evidence>
<evidence type="ECO:0000313" key="4">
    <source>
        <dbReference type="Proteomes" id="UP001597139"/>
    </source>
</evidence>
<protein>
    <submittedName>
        <fullName evidence="3">Uncharacterized protein</fullName>
    </submittedName>
</protein>
<accession>A0ABD6BMF9</accession>
<name>A0ABD6BMF9_9EURY</name>
<dbReference type="RefSeq" id="WP_267645278.1">
    <property type="nucleotide sequence ID" value="NZ_JANHGR010000001.1"/>
</dbReference>
<keyword evidence="2" id="KW-0812">Transmembrane</keyword>
<feature type="compositionally biased region" description="Low complexity" evidence="1">
    <location>
        <begin position="117"/>
        <end position="133"/>
    </location>
</feature>
<keyword evidence="4" id="KW-1185">Reference proteome</keyword>
<dbReference type="AlphaFoldDB" id="A0ABD6BMF9"/>
<proteinExistence type="predicted"/>
<evidence type="ECO:0000256" key="1">
    <source>
        <dbReference type="SAM" id="MobiDB-lite"/>
    </source>
</evidence>
<dbReference type="Proteomes" id="UP001597139">
    <property type="component" value="Unassembled WGS sequence"/>
</dbReference>
<keyword evidence="2" id="KW-1133">Transmembrane helix</keyword>